<feature type="transmembrane region" description="Helical" evidence="1">
    <location>
        <begin position="88"/>
        <end position="108"/>
    </location>
</feature>
<dbReference type="AlphaFoldDB" id="A0A5B8M4J9"/>
<dbReference type="Proteomes" id="UP000320216">
    <property type="component" value="Chromosome"/>
</dbReference>
<evidence type="ECO:0000313" key="2">
    <source>
        <dbReference type="EMBL" id="QDZ14919.1"/>
    </source>
</evidence>
<gene>
    <name evidence="2" type="ORF">FPZ11_09250</name>
</gene>
<feature type="transmembrane region" description="Helical" evidence="1">
    <location>
        <begin position="53"/>
        <end position="76"/>
    </location>
</feature>
<keyword evidence="1" id="KW-0812">Transmembrane</keyword>
<organism evidence="2 3">
    <name type="scientific">Humibacter ginsenosidimutans</name>
    <dbReference type="NCBI Taxonomy" id="2599293"/>
    <lineage>
        <taxon>Bacteria</taxon>
        <taxon>Bacillati</taxon>
        <taxon>Actinomycetota</taxon>
        <taxon>Actinomycetes</taxon>
        <taxon>Micrococcales</taxon>
        <taxon>Microbacteriaceae</taxon>
        <taxon>Humibacter</taxon>
    </lineage>
</organism>
<proteinExistence type="predicted"/>
<dbReference type="Pfam" id="PF13630">
    <property type="entry name" value="SdpI"/>
    <property type="match status" value="1"/>
</dbReference>
<sequence>MLAVVIVLSVVSVLGAVLIILCGVGVIPRNPWAGLRIPPLFASDAAWTAGHRAAIVPMVCGAVVNIVLAVLALTVFSGTTDSSGGVTLVIVALAVLVLGTIIGAVLGVRAANRVEV</sequence>
<dbReference type="EMBL" id="CP042305">
    <property type="protein sequence ID" value="QDZ14919.1"/>
    <property type="molecule type" value="Genomic_DNA"/>
</dbReference>
<evidence type="ECO:0000313" key="3">
    <source>
        <dbReference type="Proteomes" id="UP000320216"/>
    </source>
</evidence>
<keyword evidence="3" id="KW-1185">Reference proteome</keyword>
<name>A0A5B8M4J9_9MICO</name>
<keyword evidence="1" id="KW-0472">Membrane</keyword>
<evidence type="ECO:0000256" key="1">
    <source>
        <dbReference type="SAM" id="Phobius"/>
    </source>
</evidence>
<keyword evidence="1" id="KW-1133">Transmembrane helix</keyword>
<feature type="transmembrane region" description="Helical" evidence="1">
    <location>
        <begin position="6"/>
        <end position="27"/>
    </location>
</feature>
<protein>
    <submittedName>
        <fullName evidence="2">SdpI family protein</fullName>
    </submittedName>
</protein>
<dbReference type="InterPro" id="IPR025962">
    <property type="entry name" value="SdpI/YhfL"/>
</dbReference>
<dbReference type="OrthoDB" id="4481397at2"/>
<reference evidence="2 3" key="1">
    <citation type="submission" date="2019-07" db="EMBL/GenBank/DDBJ databases">
        <title>Full genome sequence of Humibacter sp. WJ7-1.</title>
        <authorList>
            <person name="Im W.-T."/>
        </authorList>
    </citation>
    <scope>NUCLEOTIDE SEQUENCE [LARGE SCALE GENOMIC DNA]</scope>
    <source>
        <strain evidence="2 3">WJ7-1</strain>
    </source>
</reference>
<dbReference type="KEGG" id="huw:FPZ11_09250"/>
<dbReference type="RefSeq" id="WP_146320262.1">
    <property type="nucleotide sequence ID" value="NZ_CP042305.1"/>
</dbReference>
<accession>A0A5B8M4J9</accession>